<dbReference type="InterPro" id="IPR000873">
    <property type="entry name" value="AMP-dep_synth/lig_dom"/>
</dbReference>
<dbReference type="AlphaFoldDB" id="A0A841BC86"/>
<gene>
    <name evidence="8" type="ORF">HDA45_006395</name>
</gene>
<protein>
    <recommendedName>
        <fullName evidence="6">Acyl-CoA synthetase</fullName>
    </recommendedName>
</protein>
<evidence type="ECO:0000256" key="6">
    <source>
        <dbReference type="ARBA" id="ARBA00032875"/>
    </source>
</evidence>
<evidence type="ECO:0000256" key="1">
    <source>
        <dbReference type="ARBA" id="ARBA00006432"/>
    </source>
</evidence>
<keyword evidence="4" id="KW-0443">Lipid metabolism</keyword>
<dbReference type="PANTHER" id="PTHR43272:SF32">
    <property type="entry name" value="AMP-DEPENDENT SYNTHETASE_LIGASE DOMAIN-CONTAINING PROTEIN"/>
    <property type="match status" value="1"/>
</dbReference>
<accession>A0A841BC86</accession>
<comment type="catalytic activity">
    <reaction evidence="5">
        <text>a long-chain fatty acid + ATP + CoA = a long-chain fatty acyl-CoA + AMP + diphosphate</text>
        <dbReference type="Rhea" id="RHEA:15421"/>
        <dbReference type="ChEBI" id="CHEBI:30616"/>
        <dbReference type="ChEBI" id="CHEBI:33019"/>
        <dbReference type="ChEBI" id="CHEBI:57287"/>
        <dbReference type="ChEBI" id="CHEBI:57560"/>
        <dbReference type="ChEBI" id="CHEBI:83139"/>
        <dbReference type="ChEBI" id="CHEBI:456215"/>
        <dbReference type="EC" id="6.2.1.3"/>
    </reaction>
    <physiologicalReaction direction="left-to-right" evidence="5">
        <dbReference type="Rhea" id="RHEA:15422"/>
    </physiologicalReaction>
</comment>
<dbReference type="SUPFAM" id="SSF56801">
    <property type="entry name" value="Acetyl-CoA synthetase-like"/>
    <property type="match status" value="1"/>
</dbReference>
<evidence type="ECO:0000256" key="3">
    <source>
        <dbReference type="ARBA" id="ARBA00022832"/>
    </source>
</evidence>
<dbReference type="Proteomes" id="UP000580861">
    <property type="component" value="Unassembled WGS sequence"/>
</dbReference>
<reference evidence="8 9" key="1">
    <citation type="submission" date="2020-08" db="EMBL/GenBank/DDBJ databases">
        <title>Sequencing the genomes of 1000 actinobacteria strains.</title>
        <authorList>
            <person name="Klenk H.-P."/>
        </authorList>
    </citation>
    <scope>NUCLEOTIDE SEQUENCE [LARGE SCALE GENOMIC DNA]</scope>
    <source>
        <strain evidence="8 9">DSM 45272</strain>
    </source>
</reference>
<dbReference type="RefSeq" id="WP_184901620.1">
    <property type="nucleotide sequence ID" value="NZ_JACHMX010000001.1"/>
</dbReference>
<keyword evidence="9" id="KW-1185">Reference proteome</keyword>
<evidence type="ECO:0000313" key="9">
    <source>
        <dbReference type="Proteomes" id="UP000580861"/>
    </source>
</evidence>
<evidence type="ECO:0000259" key="7">
    <source>
        <dbReference type="Pfam" id="PF00501"/>
    </source>
</evidence>
<organism evidence="8 9">
    <name type="scientific">Amycolatopsis umgeniensis</name>
    <dbReference type="NCBI Taxonomy" id="336628"/>
    <lineage>
        <taxon>Bacteria</taxon>
        <taxon>Bacillati</taxon>
        <taxon>Actinomycetota</taxon>
        <taxon>Actinomycetes</taxon>
        <taxon>Pseudonocardiales</taxon>
        <taxon>Pseudonocardiaceae</taxon>
        <taxon>Amycolatopsis</taxon>
    </lineage>
</organism>
<dbReference type="InterPro" id="IPR045851">
    <property type="entry name" value="AMP-bd_C_sf"/>
</dbReference>
<dbReference type="InterPro" id="IPR042099">
    <property type="entry name" value="ANL_N_sf"/>
</dbReference>
<dbReference type="PANTHER" id="PTHR43272">
    <property type="entry name" value="LONG-CHAIN-FATTY-ACID--COA LIGASE"/>
    <property type="match status" value="1"/>
</dbReference>
<evidence type="ECO:0000256" key="5">
    <source>
        <dbReference type="ARBA" id="ARBA00024484"/>
    </source>
</evidence>
<evidence type="ECO:0000313" key="8">
    <source>
        <dbReference type="EMBL" id="MBB5856308.1"/>
    </source>
</evidence>
<dbReference type="Gene3D" id="3.40.50.12780">
    <property type="entry name" value="N-terminal domain of ligase-like"/>
    <property type="match status" value="1"/>
</dbReference>
<dbReference type="InterPro" id="IPR020845">
    <property type="entry name" value="AMP-binding_CS"/>
</dbReference>
<comment type="similarity">
    <text evidence="1">Belongs to the ATP-dependent AMP-binding enzyme family.</text>
</comment>
<sequence>MGVGAAELREISSLCHVFQRTVAESGDVVALRTPDDAVSLTWRQYGERVRRLAAGLHALGVRRGDTVALMLTNRPEFHLVDVAAIHLGAIPFSIYNTSSAEQIEYLFANAGNRIVVCEERFLPLVRDVDRVVCVDGAPEGAISFAELENAGSPEFDFDAAWQAVGPDDVLTLIYTSGTTGPPKGVELTHRNLTYSMGAALESPDIADAVHKGRVLSFLPDAHLANRYFAHYFPIVSAATVTCVADPKAVVATLPAVRPTVFLGVPMLWYKIKAGIEQALAAQTGLRRTIADWALAVGLSTVHSPGKGSRWRHRLARRLVLDKVLAGVGLDACVIPISGAAPIAVDTLDFLMAVGLPICEGWAMSETSVHGTINPRHAIRPGTVGVAQYGAELRLAGDGELLMRSPALMRGYRNDPERTAEAIDADGWLHTGDIATIDEDGYVSIVDRKKELIINAAGKNMSPSNIENALKSAGALIGSAVAIGDRRPCVVALITLDPDAAAAFAERHGLPADPAALAGNAIVRQEVAAVVERANGRLSRVEQVKDFTILPVCWEPGGVELTPTMKLKRAAIAEAYATEIAALYRPRG</sequence>
<dbReference type="PROSITE" id="PS00455">
    <property type="entry name" value="AMP_BINDING"/>
    <property type="match status" value="1"/>
</dbReference>
<evidence type="ECO:0000256" key="4">
    <source>
        <dbReference type="ARBA" id="ARBA00023098"/>
    </source>
</evidence>
<proteinExistence type="inferred from homology"/>
<dbReference type="CDD" id="cd05907">
    <property type="entry name" value="VL_LC_FACS_like"/>
    <property type="match status" value="1"/>
</dbReference>
<dbReference type="EMBL" id="JACHMX010000001">
    <property type="protein sequence ID" value="MBB5856308.1"/>
    <property type="molecule type" value="Genomic_DNA"/>
</dbReference>
<dbReference type="Pfam" id="PF23562">
    <property type="entry name" value="AMP-binding_C_3"/>
    <property type="match status" value="1"/>
</dbReference>
<dbReference type="Pfam" id="PF00501">
    <property type="entry name" value="AMP-binding"/>
    <property type="match status" value="1"/>
</dbReference>
<dbReference type="Gene3D" id="3.30.300.30">
    <property type="match status" value="1"/>
</dbReference>
<name>A0A841BC86_9PSEU</name>
<feature type="domain" description="AMP-dependent synthetase/ligase" evidence="7">
    <location>
        <begin position="18"/>
        <end position="411"/>
    </location>
</feature>
<keyword evidence="2" id="KW-0436">Ligase</keyword>
<dbReference type="GO" id="GO:0004467">
    <property type="term" value="F:long-chain fatty acid-CoA ligase activity"/>
    <property type="evidence" value="ECO:0007669"/>
    <property type="project" value="UniProtKB-EC"/>
</dbReference>
<keyword evidence="3" id="KW-0276">Fatty acid metabolism</keyword>
<comment type="caution">
    <text evidence="8">The sequence shown here is derived from an EMBL/GenBank/DDBJ whole genome shotgun (WGS) entry which is preliminary data.</text>
</comment>
<dbReference type="GO" id="GO:0016020">
    <property type="term" value="C:membrane"/>
    <property type="evidence" value="ECO:0007669"/>
    <property type="project" value="TreeGrafter"/>
</dbReference>
<evidence type="ECO:0000256" key="2">
    <source>
        <dbReference type="ARBA" id="ARBA00022598"/>
    </source>
</evidence>